<evidence type="ECO:0000256" key="2">
    <source>
        <dbReference type="ARBA" id="ARBA00023015"/>
    </source>
</evidence>
<feature type="short sequence motif" description="VHIID" evidence="5">
    <location>
        <begin position="345"/>
        <end position="349"/>
    </location>
</feature>
<keyword evidence="7" id="KW-1185">Reference proteome</keyword>
<dbReference type="Pfam" id="PF03514">
    <property type="entry name" value="GRAS"/>
    <property type="match status" value="1"/>
</dbReference>
<evidence type="ECO:0000256" key="3">
    <source>
        <dbReference type="ARBA" id="ARBA00023163"/>
    </source>
</evidence>
<dbReference type="PROSITE" id="PS50985">
    <property type="entry name" value="GRAS"/>
    <property type="match status" value="1"/>
</dbReference>
<comment type="similarity">
    <text evidence="5">Belongs to the GRAS family.</text>
</comment>
<keyword evidence="3" id="KW-0804">Transcription</keyword>
<feature type="region of interest" description="SAW" evidence="5">
    <location>
        <begin position="528"/>
        <end position="602"/>
    </location>
</feature>
<evidence type="ECO:0000313" key="6">
    <source>
        <dbReference type="EMBL" id="KAF7827374.1"/>
    </source>
</evidence>
<dbReference type="OrthoDB" id="593669at2759"/>
<evidence type="ECO:0000256" key="1">
    <source>
        <dbReference type="ARBA" id="ARBA00004123"/>
    </source>
</evidence>
<dbReference type="SMR" id="A0A834WRM3"/>
<accession>A0A834WRM3</accession>
<dbReference type="InterPro" id="IPR005202">
    <property type="entry name" value="TF_GRAS"/>
</dbReference>
<dbReference type="Proteomes" id="UP000634136">
    <property type="component" value="Unassembled WGS sequence"/>
</dbReference>
<evidence type="ECO:0000256" key="4">
    <source>
        <dbReference type="ARBA" id="ARBA00023242"/>
    </source>
</evidence>
<gene>
    <name evidence="6" type="ORF">G2W53_018538</name>
</gene>
<comment type="subcellular location">
    <subcellularLocation>
        <location evidence="1">Nucleus</location>
    </subcellularLocation>
</comment>
<comment type="caution">
    <text evidence="5">Lacks conserved residue(s) required for the propagation of feature annotation.</text>
</comment>
<evidence type="ECO:0000313" key="7">
    <source>
        <dbReference type="Proteomes" id="UP000634136"/>
    </source>
</evidence>
<comment type="caution">
    <text evidence="6">The sequence shown here is derived from an EMBL/GenBank/DDBJ whole genome shotgun (WGS) entry which is preliminary data.</text>
</comment>
<keyword evidence="4" id="KW-0539">Nucleus</keyword>
<reference evidence="6" key="1">
    <citation type="submission" date="2020-09" db="EMBL/GenBank/DDBJ databases">
        <title>Genome-Enabled Discovery of Anthraquinone Biosynthesis in Senna tora.</title>
        <authorList>
            <person name="Kang S.-H."/>
            <person name="Pandey R.P."/>
            <person name="Lee C.-M."/>
            <person name="Sim J.-S."/>
            <person name="Jeong J.-T."/>
            <person name="Choi B.-S."/>
            <person name="Jung M."/>
            <person name="Ginzburg D."/>
            <person name="Zhao K."/>
            <person name="Won S.Y."/>
            <person name="Oh T.-J."/>
            <person name="Yu Y."/>
            <person name="Kim N.-H."/>
            <person name="Lee O.R."/>
            <person name="Lee T.-H."/>
            <person name="Bashyal P."/>
            <person name="Kim T.-S."/>
            <person name="Lee W.-H."/>
            <person name="Kawkins C."/>
            <person name="Kim C.-K."/>
            <person name="Kim J.S."/>
            <person name="Ahn B.O."/>
            <person name="Rhee S.Y."/>
            <person name="Sohng J.K."/>
        </authorList>
    </citation>
    <scope>NUCLEOTIDE SEQUENCE</scope>
    <source>
        <tissue evidence="6">Leaf</tissue>
    </source>
</reference>
<dbReference type="AlphaFoldDB" id="A0A834WRM3"/>
<protein>
    <submittedName>
        <fullName evidence="6">Scarecrow-like transcription factor PAT1</fullName>
    </submittedName>
</protein>
<dbReference type="GO" id="GO:0005634">
    <property type="term" value="C:nucleus"/>
    <property type="evidence" value="ECO:0007669"/>
    <property type="project" value="UniProtKB-SubCell"/>
</dbReference>
<sequence>MLNFFPQMGISSNGRFLFFFFFVCDFFLCDQLKYEFLVECISRSSGPQNTHNPPGKKSRFASVTFITVDSCSLTMQASEHHTSPSTYYQPMQQTESYCFPQYHHQLLYCNSSDIRSHGKNNPTCSELYCTLESSSAVYNNSASTLSFSPNGGSPMSHQDSYSYSYSYPPDQHHSPDNTTCGSSCVTDDPKNNLKHKLRELESAMFGPDSDNVDSYVDNDSLMNIEEMDSWGRTMAVISSKDLKQVLVACARAIADDDMLMARWLMDELREMVSVSGEPIQRLGAYMLEGLVARLSASGSWIYRAASTAEVLSYVHVLYEVCPYFKFGYMSANGAIAEAMKDESRVHIIDFQIAQGSQWIALIQAFAARPGGPPRIRITAVVDDPASSAHGLDIVGKRLSRLARKFNVPFEFHAAADIISGCDVRKQEEALAVNFAFVLHHVPDESVMSTHNHRDRLLRLVKSLSPKVVTLVEQECNTNTAPFLPRFMETLDYYAAMFESMDVTLPRDDKRRINVEQHCLARDVVNIVACEGVERVERHEVLGKWRSRFAMAGFTPYPLSPLVNGTIKRLLDNYCHRYRLEERDGALYLGWMDRDLVASCAWK</sequence>
<organism evidence="6 7">
    <name type="scientific">Senna tora</name>
    <dbReference type="NCBI Taxonomy" id="362788"/>
    <lineage>
        <taxon>Eukaryota</taxon>
        <taxon>Viridiplantae</taxon>
        <taxon>Streptophyta</taxon>
        <taxon>Embryophyta</taxon>
        <taxon>Tracheophyta</taxon>
        <taxon>Spermatophyta</taxon>
        <taxon>Magnoliopsida</taxon>
        <taxon>eudicotyledons</taxon>
        <taxon>Gunneridae</taxon>
        <taxon>Pentapetalae</taxon>
        <taxon>rosids</taxon>
        <taxon>fabids</taxon>
        <taxon>Fabales</taxon>
        <taxon>Fabaceae</taxon>
        <taxon>Caesalpinioideae</taxon>
        <taxon>Cassia clade</taxon>
        <taxon>Senna</taxon>
    </lineage>
</organism>
<evidence type="ECO:0000256" key="5">
    <source>
        <dbReference type="PROSITE-ProRule" id="PRU01191"/>
    </source>
</evidence>
<dbReference type="PANTHER" id="PTHR31636">
    <property type="entry name" value="OSJNBA0084A10.13 PROTEIN-RELATED"/>
    <property type="match status" value="1"/>
</dbReference>
<proteinExistence type="inferred from homology"/>
<keyword evidence="2" id="KW-0805">Transcription regulation</keyword>
<name>A0A834WRM3_9FABA</name>
<feature type="region of interest" description="VHIID" evidence="5">
    <location>
        <begin position="314"/>
        <end position="379"/>
    </location>
</feature>
<dbReference type="EMBL" id="JAAIUW010000006">
    <property type="protein sequence ID" value="KAF7827374.1"/>
    <property type="molecule type" value="Genomic_DNA"/>
</dbReference>